<keyword evidence="3" id="KW-0677">Repeat</keyword>
<evidence type="ECO:0000313" key="11">
    <source>
        <dbReference type="Proteomes" id="UP000836841"/>
    </source>
</evidence>
<dbReference type="Pfam" id="PF12796">
    <property type="entry name" value="Ank_2"/>
    <property type="match status" value="3"/>
</dbReference>
<evidence type="ECO:0000256" key="8">
    <source>
        <dbReference type="SAM" id="Phobius"/>
    </source>
</evidence>
<feature type="transmembrane region" description="Helical" evidence="8">
    <location>
        <begin position="583"/>
        <end position="604"/>
    </location>
</feature>
<evidence type="ECO:0000313" key="10">
    <source>
        <dbReference type="EMBL" id="CAH2071779.1"/>
    </source>
</evidence>
<evidence type="ECO:0000256" key="2">
    <source>
        <dbReference type="ARBA" id="ARBA00022692"/>
    </source>
</evidence>
<dbReference type="EMBL" id="OU466862">
    <property type="protein sequence ID" value="CAH2071779.1"/>
    <property type="molecule type" value="Genomic_DNA"/>
</dbReference>
<dbReference type="PROSITE" id="PS50088">
    <property type="entry name" value="ANK_REPEAT"/>
    <property type="match status" value="3"/>
</dbReference>
<sequence>KLFFLFNFNSLRYKLALTVLENVLKAQRASMSVSIEQQKLNCFPLTLIIDCCTPHTESVPEFLTNLILSDLYNLPGESVPMNPEILSAMRAGNRASLVKMRSCETPMACLKNDKGDSILHIAAAFGHFKLVKSIISGCPSLLLEPNWKHKIPLHVAAHAGRLDAVKTLVASITYFSAKILSEEERVRFNVYVLRDIDGDTPLHAALKGGHLETALCLVKANQVASFLENNDGVSPLYMAVEAGDLALVKAMLEGQISNLASKLEGRKSLVHAALKAKNRDILDAILNEEPSLVNERDEDGRTCLSFGASVGFYKGVCKLLDRSTSSVFECNDDGSFPIHMAVEKGHVDVVKEILKRFPDSIELVNKHGQNILHIAAKSGKARPLLFKYIKRLDKEESHLLEEQDEDGNTPLHLATINWRPRTAKDLISFSSNATKILKIRNKDGLTSLDIAEMNLQSNYIFRERMTLMVLISAYKPKRYERIPASGMTLRSVDASKYKDRVNALLVVATLIATVTFAAGITVPGGFNSSGMAVLDNNLLSLNSSNHNFVFFVVSDILAMLSSMVAIVALFWAQTGDPDLDDRAFQLAVQYLSLAITSMIFAFLYGVLATTSRNKLLVVFINCVQVPFSYLLFYVLAPYVGSGIGRSMNICIGILLRFVDEDDAETYHTSGSAQTRA</sequence>
<evidence type="ECO:0000256" key="3">
    <source>
        <dbReference type="ARBA" id="ARBA00022737"/>
    </source>
</evidence>
<feature type="repeat" description="ANK" evidence="7">
    <location>
        <begin position="231"/>
        <end position="253"/>
    </location>
</feature>
<keyword evidence="4 8" id="KW-1133">Transmembrane helix</keyword>
<dbReference type="PROSITE" id="PS50297">
    <property type="entry name" value="ANK_REP_REGION"/>
    <property type="match status" value="2"/>
</dbReference>
<dbReference type="SMART" id="SM00248">
    <property type="entry name" value="ANK"/>
    <property type="match status" value="9"/>
</dbReference>
<keyword evidence="6 8" id="KW-0472">Membrane</keyword>
<feature type="transmembrane region" description="Helical" evidence="8">
    <location>
        <begin position="503"/>
        <end position="526"/>
    </location>
</feature>
<evidence type="ECO:0000256" key="6">
    <source>
        <dbReference type="ARBA" id="ARBA00023136"/>
    </source>
</evidence>
<feature type="transmembrane region" description="Helical" evidence="8">
    <location>
        <begin position="546"/>
        <end position="571"/>
    </location>
</feature>
<dbReference type="SUPFAM" id="SSF48403">
    <property type="entry name" value="Ankyrin repeat"/>
    <property type="match status" value="2"/>
</dbReference>
<gene>
    <name evidence="10" type="ORF">TAV2_LOCUS18544</name>
</gene>
<dbReference type="GO" id="GO:0005886">
    <property type="term" value="C:plasma membrane"/>
    <property type="evidence" value="ECO:0007669"/>
    <property type="project" value="TreeGrafter"/>
</dbReference>
<accession>A0AAU9SX83</accession>
<feature type="repeat" description="ANK" evidence="7">
    <location>
        <begin position="197"/>
        <end position="229"/>
    </location>
</feature>
<dbReference type="PANTHER" id="PTHR24186">
    <property type="entry name" value="PROTEIN PHOSPHATASE 1 REGULATORY SUBUNIT"/>
    <property type="match status" value="1"/>
</dbReference>
<dbReference type="Proteomes" id="UP000836841">
    <property type="component" value="Chromosome 6"/>
</dbReference>
<evidence type="ECO:0000256" key="1">
    <source>
        <dbReference type="ARBA" id="ARBA00004141"/>
    </source>
</evidence>
<feature type="non-terminal residue" evidence="10">
    <location>
        <position position="1"/>
    </location>
</feature>
<reference evidence="10 11" key="1">
    <citation type="submission" date="2022-03" db="EMBL/GenBank/DDBJ databases">
        <authorList>
            <person name="Nunn A."/>
            <person name="Chopra R."/>
            <person name="Nunn A."/>
            <person name="Contreras Garrido A."/>
        </authorList>
    </citation>
    <scope>NUCLEOTIDE SEQUENCE [LARGE SCALE GENOMIC DNA]</scope>
</reference>
<name>A0AAU9SX83_THLAR</name>
<evidence type="ECO:0000256" key="5">
    <source>
        <dbReference type="ARBA" id="ARBA00023043"/>
    </source>
</evidence>
<evidence type="ECO:0000256" key="7">
    <source>
        <dbReference type="PROSITE-ProRule" id="PRU00023"/>
    </source>
</evidence>
<feature type="domain" description="PGG" evidence="9">
    <location>
        <begin position="496"/>
        <end position="608"/>
    </location>
</feature>
<keyword evidence="5 7" id="KW-0040">ANK repeat</keyword>
<organism evidence="10 11">
    <name type="scientific">Thlaspi arvense</name>
    <name type="common">Field penny-cress</name>
    <dbReference type="NCBI Taxonomy" id="13288"/>
    <lineage>
        <taxon>Eukaryota</taxon>
        <taxon>Viridiplantae</taxon>
        <taxon>Streptophyta</taxon>
        <taxon>Embryophyta</taxon>
        <taxon>Tracheophyta</taxon>
        <taxon>Spermatophyta</taxon>
        <taxon>Magnoliopsida</taxon>
        <taxon>eudicotyledons</taxon>
        <taxon>Gunneridae</taxon>
        <taxon>Pentapetalae</taxon>
        <taxon>rosids</taxon>
        <taxon>malvids</taxon>
        <taxon>Brassicales</taxon>
        <taxon>Brassicaceae</taxon>
        <taxon>Thlaspideae</taxon>
        <taxon>Thlaspi</taxon>
    </lineage>
</organism>
<dbReference type="Gene3D" id="1.25.40.20">
    <property type="entry name" value="Ankyrin repeat-containing domain"/>
    <property type="match status" value="2"/>
</dbReference>
<dbReference type="Pfam" id="PF13962">
    <property type="entry name" value="PGG"/>
    <property type="match status" value="1"/>
</dbReference>
<dbReference type="PANTHER" id="PTHR24186:SF46">
    <property type="entry name" value="PROTEIN ACCELERATED CELL DEATH 6-LIKE"/>
    <property type="match status" value="1"/>
</dbReference>
<dbReference type="InterPro" id="IPR026961">
    <property type="entry name" value="PGG_dom"/>
</dbReference>
<dbReference type="InterPro" id="IPR036770">
    <property type="entry name" value="Ankyrin_rpt-contain_sf"/>
</dbReference>
<evidence type="ECO:0000259" key="9">
    <source>
        <dbReference type="Pfam" id="PF13962"/>
    </source>
</evidence>
<comment type="subcellular location">
    <subcellularLocation>
        <location evidence="1">Membrane</location>
        <topology evidence="1">Multi-pass membrane protein</topology>
    </subcellularLocation>
</comment>
<keyword evidence="11" id="KW-1185">Reference proteome</keyword>
<protein>
    <recommendedName>
        <fullName evidence="9">PGG domain-containing protein</fullName>
    </recommendedName>
</protein>
<dbReference type="InterPro" id="IPR002110">
    <property type="entry name" value="Ankyrin_rpt"/>
</dbReference>
<keyword evidence="2 8" id="KW-0812">Transmembrane</keyword>
<proteinExistence type="predicted"/>
<dbReference type="AlphaFoldDB" id="A0AAU9SX83"/>
<evidence type="ECO:0000256" key="4">
    <source>
        <dbReference type="ARBA" id="ARBA00022989"/>
    </source>
</evidence>
<feature type="transmembrane region" description="Helical" evidence="8">
    <location>
        <begin position="616"/>
        <end position="639"/>
    </location>
</feature>
<feature type="repeat" description="ANK" evidence="7">
    <location>
        <begin position="333"/>
        <end position="356"/>
    </location>
</feature>